<evidence type="ECO:0000313" key="4">
    <source>
        <dbReference type="Proteomes" id="UP000037136"/>
    </source>
</evidence>
<dbReference type="InterPro" id="IPR042171">
    <property type="entry name" value="Acyl-CoA_hotdog"/>
</dbReference>
<accession>A0A2A9PD58</accession>
<dbReference type="Pfam" id="PF13622">
    <property type="entry name" value="4HBT_3"/>
    <property type="match status" value="1"/>
</dbReference>
<dbReference type="EMBL" id="LAZP02000223">
    <property type="protein sequence ID" value="PFH59144.1"/>
    <property type="molecule type" value="Genomic_DNA"/>
</dbReference>
<evidence type="ECO:0000313" key="3">
    <source>
        <dbReference type="EMBL" id="PFH59144.1"/>
    </source>
</evidence>
<reference evidence="3 4" key="1">
    <citation type="journal article" date="2015" name="BMC Genomics">
        <title>Gene expression during zombie ant biting behavior reflects the complexity underlying fungal parasitic behavioral manipulation.</title>
        <authorList>
            <person name="de Bekker C."/>
            <person name="Ohm R.A."/>
            <person name="Loreto R.G."/>
            <person name="Sebastian A."/>
            <person name="Albert I."/>
            <person name="Merrow M."/>
            <person name="Brachmann A."/>
            <person name="Hughes D.P."/>
        </authorList>
    </citation>
    <scope>NUCLEOTIDE SEQUENCE [LARGE SCALE GENOMIC DNA]</scope>
    <source>
        <strain evidence="3 4">SC16a</strain>
    </source>
</reference>
<reference evidence="3 4" key="2">
    <citation type="journal article" date="2017" name="Sci. Rep.">
        <title>Ant-infecting Ophiocordyceps genomes reveal a high diversity of potential behavioral manipulation genes and a possible major role for enterotoxins.</title>
        <authorList>
            <person name="de Bekker C."/>
            <person name="Ohm R.A."/>
            <person name="Evans H.C."/>
            <person name="Brachmann A."/>
            <person name="Hughes D.P."/>
        </authorList>
    </citation>
    <scope>NUCLEOTIDE SEQUENCE [LARGE SCALE GENOMIC DNA]</scope>
    <source>
        <strain evidence="3 4">SC16a</strain>
    </source>
</reference>
<keyword evidence="4" id="KW-1185">Reference proteome</keyword>
<dbReference type="PANTHER" id="PTHR38110">
    <property type="entry name" value="CHROMOSOME 23, WHOLE GENOME SHOTGUN SEQUENCE"/>
    <property type="match status" value="1"/>
</dbReference>
<dbReference type="OrthoDB" id="2532955at2759"/>
<dbReference type="InterPro" id="IPR029069">
    <property type="entry name" value="HotDog_dom_sf"/>
</dbReference>
<name>A0A2A9PD58_OPHUN</name>
<gene>
    <name evidence="3" type="ORF">XA68_12764</name>
</gene>
<feature type="domain" description="Acyl-CoA thioesterase-like N-terminal HotDog" evidence="1">
    <location>
        <begin position="31"/>
        <end position="113"/>
    </location>
</feature>
<dbReference type="InterPro" id="IPR049450">
    <property type="entry name" value="ACOT8-like_C"/>
</dbReference>
<evidence type="ECO:0000259" key="1">
    <source>
        <dbReference type="Pfam" id="PF13622"/>
    </source>
</evidence>
<protein>
    <recommendedName>
        <fullName evidence="5">Thioesterase domain-containing protein</fullName>
    </recommendedName>
</protein>
<dbReference type="InterPro" id="IPR049449">
    <property type="entry name" value="TesB_ACOT8-like_N"/>
</dbReference>
<dbReference type="SUPFAM" id="SSF54637">
    <property type="entry name" value="Thioesterase/thiol ester dehydrase-isomerase"/>
    <property type="match status" value="2"/>
</dbReference>
<comment type="caution">
    <text evidence="3">The sequence shown here is derived from an EMBL/GenBank/DDBJ whole genome shotgun (WGS) entry which is preliminary data.</text>
</comment>
<dbReference type="PANTHER" id="PTHR38110:SF1">
    <property type="entry name" value="THIOESTERASE DOMAIN-CONTAINING PROTEIN"/>
    <property type="match status" value="1"/>
</dbReference>
<evidence type="ECO:0000259" key="2">
    <source>
        <dbReference type="Pfam" id="PF20789"/>
    </source>
</evidence>
<dbReference type="Gene3D" id="2.40.160.210">
    <property type="entry name" value="Acyl-CoA thioesterase, double hotdog domain"/>
    <property type="match status" value="1"/>
</dbReference>
<proteinExistence type="predicted"/>
<dbReference type="STRING" id="268505.A0A2A9PD58"/>
<feature type="domain" description="Acyl-CoA thioesterase-like C-terminal" evidence="2">
    <location>
        <begin position="211"/>
        <end position="341"/>
    </location>
</feature>
<dbReference type="AlphaFoldDB" id="A0A2A9PD58"/>
<organism evidence="3 4">
    <name type="scientific">Ophiocordyceps unilateralis</name>
    <name type="common">Zombie-ant fungus</name>
    <name type="synonym">Torrubia unilateralis</name>
    <dbReference type="NCBI Taxonomy" id="268505"/>
    <lineage>
        <taxon>Eukaryota</taxon>
        <taxon>Fungi</taxon>
        <taxon>Dikarya</taxon>
        <taxon>Ascomycota</taxon>
        <taxon>Pezizomycotina</taxon>
        <taxon>Sordariomycetes</taxon>
        <taxon>Hypocreomycetidae</taxon>
        <taxon>Hypocreales</taxon>
        <taxon>Ophiocordycipitaceae</taxon>
        <taxon>Ophiocordyceps</taxon>
    </lineage>
</organism>
<dbReference type="Pfam" id="PF20789">
    <property type="entry name" value="4HBT_3C"/>
    <property type="match status" value="1"/>
</dbReference>
<evidence type="ECO:0008006" key="5">
    <source>
        <dbReference type="Google" id="ProtNLM"/>
    </source>
</evidence>
<sequence>MATTRLPDSVTAALDLSAVPVPECSLRLSNDMAFGAVSHGGFVASLMTKYAIKYASEHPKLRLQTDVRSSMAQFYRPVLPSKPATLKLRESSLGKAWSTLRVDLFQADKIAASVDVTICSFSLPSISLPTKWELSPPPRRVDLSKLETESDPDWVSYQPAFYPDGFRRGHAYVRTFIPKDHSTDTASVEQWICPGWDCFPLGSCAALTELDQARWTTEMLQYAADLTLPVQENLFPRKPGSPLPMGSVAAVLEFAAEQKRARKDGRSDWRPLANDGSKTIMIQTVHVTLNMTTEIKKKLPPEGVRWLYARTEAKSIVNGRLDAQVLLFDERMELVAISNQVNQIIPATQKSTKAENRETAQL</sequence>
<dbReference type="InterPro" id="IPR052389">
    <property type="entry name" value="Sec_Metab_Biosynth-Assoc"/>
</dbReference>
<dbReference type="Proteomes" id="UP000037136">
    <property type="component" value="Unassembled WGS sequence"/>
</dbReference>
<dbReference type="CDD" id="cd03440">
    <property type="entry name" value="hot_dog"/>
    <property type="match status" value="1"/>
</dbReference>